<keyword evidence="1" id="KW-0167">Capsid protein</keyword>
<dbReference type="EMBL" id="VDEM01000006">
    <property type="protein sequence ID" value="KAF0825163.1"/>
    <property type="molecule type" value="Genomic_DNA"/>
</dbReference>
<evidence type="ECO:0000313" key="1">
    <source>
        <dbReference type="EMBL" id="KAF0825163.1"/>
    </source>
</evidence>
<comment type="caution">
    <text evidence="1">The sequence shown here is derived from an EMBL/GenBank/DDBJ whole genome shotgun (WGS) entry which is preliminary data.</text>
</comment>
<evidence type="ECO:0000313" key="2">
    <source>
        <dbReference type="Proteomes" id="UP000465778"/>
    </source>
</evidence>
<dbReference type="Proteomes" id="UP000465778">
    <property type="component" value="Unassembled WGS sequence"/>
</dbReference>
<dbReference type="AlphaFoldDB" id="A0A800NE08"/>
<dbReference type="RefSeq" id="WP_159344384.1">
    <property type="nucleotide sequence ID" value="NZ_JBALOT010000070.1"/>
</dbReference>
<accession>A0A800NE08</accession>
<keyword evidence="1" id="KW-0946">Virion</keyword>
<name>A0A800NE08_CYTFI</name>
<organism evidence="1 2">
    <name type="scientific">Cytobacillus firmus</name>
    <name type="common">Bacillus firmus</name>
    <dbReference type="NCBI Taxonomy" id="1399"/>
    <lineage>
        <taxon>Bacteria</taxon>
        <taxon>Bacillati</taxon>
        <taxon>Bacillota</taxon>
        <taxon>Bacilli</taxon>
        <taxon>Bacillales</taxon>
        <taxon>Bacillaceae</taxon>
        <taxon>Cytobacillus</taxon>
    </lineage>
</organism>
<sequence>MMNEMGLHETLELHELLVFKNLCLTKSVAMGGLVQDPTLKTILQDSEAGDVKFIKEMQSILKRRHGINE</sequence>
<gene>
    <name evidence="1" type="ORF">KIS1582_0950</name>
</gene>
<proteinExistence type="predicted"/>
<reference evidence="1 2" key="1">
    <citation type="journal article" date="2020" name="G3 (Bethesda)">
        <title>Whole Genome Sequencing and Comparative Genomics of Two Nematicidal Bacillus Strains Reveals a Wide Range of Possible Virulence Factors.</title>
        <authorList>
            <person name="Susic N."/>
            <person name="Janezic S."/>
            <person name="Rupnik M."/>
            <person name="Geric Stare B."/>
        </authorList>
    </citation>
    <scope>NUCLEOTIDE SEQUENCE [LARGE SCALE GENOMIC DNA]</scope>
    <source>
        <strain evidence="1 2">I-1582</strain>
    </source>
</reference>
<protein>
    <submittedName>
        <fullName evidence="1">Spore coat protein F</fullName>
    </submittedName>
</protein>
<dbReference type="OrthoDB" id="2356617at2"/>